<keyword evidence="3" id="KW-1185">Reference proteome</keyword>
<dbReference type="Proteomes" id="UP001596137">
    <property type="component" value="Unassembled WGS sequence"/>
</dbReference>
<dbReference type="RefSeq" id="WP_380745915.1">
    <property type="nucleotide sequence ID" value="NZ_JBHSRF010000001.1"/>
</dbReference>
<comment type="caution">
    <text evidence="2">The sequence shown here is derived from an EMBL/GenBank/DDBJ whole genome shotgun (WGS) entry which is preliminary data.</text>
</comment>
<evidence type="ECO:0000313" key="3">
    <source>
        <dbReference type="Proteomes" id="UP001596137"/>
    </source>
</evidence>
<organism evidence="2 3">
    <name type="scientific">Sphaerisporangium aureirubrum</name>
    <dbReference type="NCBI Taxonomy" id="1544736"/>
    <lineage>
        <taxon>Bacteria</taxon>
        <taxon>Bacillati</taxon>
        <taxon>Actinomycetota</taxon>
        <taxon>Actinomycetes</taxon>
        <taxon>Streptosporangiales</taxon>
        <taxon>Streptosporangiaceae</taxon>
        <taxon>Sphaerisporangium</taxon>
    </lineage>
</organism>
<evidence type="ECO:0000256" key="1">
    <source>
        <dbReference type="SAM" id="Coils"/>
    </source>
</evidence>
<evidence type="ECO:0000313" key="2">
    <source>
        <dbReference type="EMBL" id="MFC6079653.1"/>
    </source>
</evidence>
<reference evidence="3" key="1">
    <citation type="journal article" date="2019" name="Int. J. Syst. Evol. Microbiol.">
        <title>The Global Catalogue of Microorganisms (GCM) 10K type strain sequencing project: providing services to taxonomists for standard genome sequencing and annotation.</title>
        <authorList>
            <consortium name="The Broad Institute Genomics Platform"/>
            <consortium name="The Broad Institute Genome Sequencing Center for Infectious Disease"/>
            <person name="Wu L."/>
            <person name="Ma J."/>
        </authorList>
    </citation>
    <scope>NUCLEOTIDE SEQUENCE [LARGE SCALE GENOMIC DNA]</scope>
    <source>
        <strain evidence="3">JCM 30346</strain>
    </source>
</reference>
<proteinExistence type="predicted"/>
<name>A0ABW1N9N1_9ACTN</name>
<feature type="coiled-coil region" evidence="1">
    <location>
        <begin position="91"/>
        <end position="118"/>
    </location>
</feature>
<gene>
    <name evidence="2" type="ORF">ACFP1K_00655</name>
</gene>
<keyword evidence="1" id="KW-0175">Coiled coil</keyword>
<protein>
    <submittedName>
        <fullName evidence="2">Uncharacterized protein</fullName>
    </submittedName>
</protein>
<sequence>MAVTLNKRAFDFAKKLIADGHRELDENGDWSDHQPSADQENKFLEKHDFAEYAKWHLGEDDEHPEDTKGRYKFPYGDFKKVHRCGVIAAKARAAQRDHDDIEDAAARLLDKLDKLMEK</sequence>
<dbReference type="EMBL" id="JBHSRF010000001">
    <property type="protein sequence ID" value="MFC6079653.1"/>
    <property type="molecule type" value="Genomic_DNA"/>
</dbReference>
<accession>A0ABW1N9N1</accession>